<gene>
    <name evidence="2" type="ORF">D0Y65_043886</name>
</gene>
<accession>A0A445GJG5</accession>
<organism evidence="2 3">
    <name type="scientific">Glycine soja</name>
    <name type="common">Wild soybean</name>
    <dbReference type="NCBI Taxonomy" id="3848"/>
    <lineage>
        <taxon>Eukaryota</taxon>
        <taxon>Viridiplantae</taxon>
        <taxon>Streptophyta</taxon>
        <taxon>Embryophyta</taxon>
        <taxon>Tracheophyta</taxon>
        <taxon>Spermatophyta</taxon>
        <taxon>Magnoliopsida</taxon>
        <taxon>eudicotyledons</taxon>
        <taxon>Gunneridae</taxon>
        <taxon>Pentapetalae</taxon>
        <taxon>rosids</taxon>
        <taxon>fabids</taxon>
        <taxon>Fabales</taxon>
        <taxon>Fabaceae</taxon>
        <taxon>Papilionoideae</taxon>
        <taxon>50 kb inversion clade</taxon>
        <taxon>NPAAA clade</taxon>
        <taxon>indigoferoid/millettioid clade</taxon>
        <taxon>Phaseoleae</taxon>
        <taxon>Glycine</taxon>
        <taxon>Glycine subgen. Soja</taxon>
    </lineage>
</organism>
<dbReference type="Proteomes" id="UP000289340">
    <property type="component" value="Chromosome 16"/>
</dbReference>
<evidence type="ECO:0000313" key="3">
    <source>
        <dbReference type="Proteomes" id="UP000289340"/>
    </source>
</evidence>
<sequence length="130" mass="14529">MHVARQLTSLISTPFPSRQTKKKKITPSEDKEASPWSGLRGDSPVGLASWTRGSAWWTRQWSWRVAVHVAGPATLRVAGPATWTATRQLHWRVHQALPRVQLANPTGESPSKTDPPWKKFQNSPLLGISF</sequence>
<feature type="compositionally biased region" description="Polar residues" evidence="1">
    <location>
        <begin position="103"/>
        <end position="112"/>
    </location>
</feature>
<feature type="region of interest" description="Disordered" evidence="1">
    <location>
        <begin position="1"/>
        <end position="47"/>
    </location>
</feature>
<dbReference type="EMBL" id="QZWG01000016">
    <property type="protein sequence ID" value="RZB61355.1"/>
    <property type="molecule type" value="Genomic_DNA"/>
</dbReference>
<feature type="region of interest" description="Disordered" evidence="1">
    <location>
        <begin position="100"/>
        <end position="130"/>
    </location>
</feature>
<evidence type="ECO:0000313" key="2">
    <source>
        <dbReference type="EMBL" id="RZB61355.1"/>
    </source>
</evidence>
<reference evidence="2 3" key="1">
    <citation type="submission" date="2018-09" db="EMBL/GenBank/DDBJ databases">
        <title>A high-quality reference genome of wild soybean provides a powerful tool to mine soybean genomes.</title>
        <authorList>
            <person name="Xie M."/>
            <person name="Chung C.Y.L."/>
            <person name="Li M.-W."/>
            <person name="Wong F.-L."/>
            <person name="Chan T.-F."/>
            <person name="Lam H.-M."/>
        </authorList>
    </citation>
    <scope>NUCLEOTIDE SEQUENCE [LARGE SCALE GENOMIC DNA]</scope>
    <source>
        <strain evidence="3">cv. W05</strain>
        <tissue evidence="2">Hypocotyl of etiolated seedlings</tissue>
    </source>
</reference>
<keyword evidence="3" id="KW-1185">Reference proteome</keyword>
<evidence type="ECO:0000256" key="1">
    <source>
        <dbReference type="SAM" id="MobiDB-lite"/>
    </source>
</evidence>
<name>A0A445GJG5_GLYSO</name>
<dbReference type="AlphaFoldDB" id="A0A445GJG5"/>
<protein>
    <submittedName>
        <fullName evidence="2">Uncharacterized protein</fullName>
    </submittedName>
</protein>
<comment type="caution">
    <text evidence="2">The sequence shown here is derived from an EMBL/GenBank/DDBJ whole genome shotgun (WGS) entry which is preliminary data.</text>
</comment>
<feature type="compositionally biased region" description="Polar residues" evidence="1">
    <location>
        <begin position="1"/>
        <end position="18"/>
    </location>
</feature>
<proteinExistence type="predicted"/>